<gene>
    <name evidence="4" type="ORF">SAMN05192579_11282</name>
</gene>
<dbReference type="InterPro" id="IPR016181">
    <property type="entry name" value="Acyl_CoA_acyltransferase"/>
</dbReference>
<keyword evidence="4" id="KW-0689">Ribosomal protein</keyword>
<dbReference type="PANTHER" id="PTHR43877">
    <property type="entry name" value="AMINOALKYLPHOSPHONATE N-ACETYLTRANSFERASE-RELATED-RELATED"/>
    <property type="match status" value="1"/>
</dbReference>
<dbReference type="EMBL" id="FOSR01000012">
    <property type="protein sequence ID" value="SFL04780.1"/>
    <property type="molecule type" value="Genomic_DNA"/>
</dbReference>
<accession>A0A1I4EIA3</accession>
<dbReference type="PANTHER" id="PTHR43877:SF2">
    <property type="entry name" value="AMINOALKYLPHOSPHONATE N-ACETYLTRANSFERASE-RELATED"/>
    <property type="match status" value="1"/>
</dbReference>
<name>A0A1I4EIA3_9GAMM</name>
<evidence type="ECO:0000259" key="3">
    <source>
        <dbReference type="PROSITE" id="PS51186"/>
    </source>
</evidence>
<feature type="domain" description="N-acetyltransferase" evidence="3">
    <location>
        <begin position="25"/>
        <end position="171"/>
    </location>
</feature>
<dbReference type="CDD" id="cd04301">
    <property type="entry name" value="NAT_SF"/>
    <property type="match status" value="1"/>
</dbReference>
<dbReference type="Pfam" id="PF00583">
    <property type="entry name" value="Acetyltransf_1"/>
    <property type="match status" value="1"/>
</dbReference>
<dbReference type="InterPro" id="IPR050832">
    <property type="entry name" value="Bact_Acetyltransf"/>
</dbReference>
<keyword evidence="5" id="KW-1185">Reference proteome</keyword>
<evidence type="ECO:0000256" key="1">
    <source>
        <dbReference type="ARBA" id="ARBA00022679"/>
    </source>
</evidence>
<proteinExistence type="predicted"/>
<dbReference type="GO" id="GO:0016747">
    <property type="term" value="F:acyltransferase activity, transferring groups other than amino-acyl groups"/>
    <property type="evidence" value="ECO:0007669"/>
    <property type="project" value="InterPro"/>
</dbReference>
<dbReference type="SUPFAM" id="SSF55729">
    <property type="entry name" value="Acyl-CoA N-acyltransferases (Nat)"/>
    <property type="match status" value="1"/>
</dbReference>
<keyword evidence="1" id="KW-0808">Transferase</keyword>
<dbReference type="Gene3D" id="3.40.630.30">
    <property type="match status" value="1"/>
</dbReference>
<dbReference type="GO" id="GO:0005840">
    <property type="term" value="C:ribosome"/>
    <property type="evidence" value="ECO:0007669"/>
    <property type="project" value="UniProtKB-KW"/>
</dbReference>
<sequence length="171" mass="18961">MDCRDHRGQVGSSLTSLLRVSPMDFHVRPATIHDLDALVPLFDGYRRFYGKPSDEAGARDFLTTRLRLNESMILLARDEHGAALGFTQLYPLFSSVRMVRTWLLNDLFVAAGARRQGVAKALLEAAATQARNLGAASLSLSTALDNAPAQALYESLGWQRDRQFCSYDLTL</sequence>
<organism evidence="4 5">
    <name type="scientific">Rhodanobacter glycinis</name>
    <dbReference type="NCBI Taxonomy" id="582702"/>
    <lineage>
        <taxon>Bacteria</taxon>
        <taxon>Pseudomonadati</taxon>
        <taxon>Pseudomonadota</taxon>
        <taxon>Gammaproteobacteria</taxon>
        <taxon>Lysobacterales</taxon>
        <taxon>Rhodanobacteraceae</taxon>
        <taxon>Rhodanobacter</taxon>
    </lineage>
</organism>
<dbReference type="AlphaFoldDB" id="A0A1I4EIA3"/>
<dbReference type="Proteomes" id="UP000198725">
    <property type="component" value="Unassembled WGS sequence"/>
</dbReference>
<evidence type="ECO:0000313" key="5">
    <source>
        <dbReference type="Proteomes" id="UP000198725"/>
    </source>
</evidence>
<protein>
    <submittedName>
        <fullName evidence="4">Ribosomal protein S18 acetylase RimI</fullName>
    </submittedName>
</protein>
<reference evidence="5" key="1">
    <citation type="submission" date="2016-10" db="EMBL/GenBank/DDBJ databases">
        <authorList>
            <person name="Varghese N."/>
            <person name="Submissions S."/>
        </authorList>
    </citation>
    <scope>NUCLEOTIDE SEQUENCE [LARGE SCALE GENOMIC DNA]</scope>
    <source>
        <strain evidence="5">MO64</strain>
    </source>
</reference>
<keyword evidence="2" id="KW-0012">Acyltransferase</keyword>
<evidence type="ECO:0000313" key="4">
    <source>
        <dbReference type="EMBL" id="SFL04780.1"/>
    </source>
</evidence>
<dbReference type="PROSITE" id="PS51186">
    <property type="entry name" value="GNAT"/>
    <property type="match status" value="1"/>
</dbReference>
<keyword evidence="4" id="KW-0687">Ribonucleoprotein</keyword>
<evidence type="ECO:0000256" key="2">
    <source>
        <dbReference type="ARBA" id="ARBA00023315"/>
    </source>
</evidence>
<dbReference type="InterPro" id="IPR000182">
    <property type="entry name" value="GNAT_dom"/>
</dbReference>